<name>A0A6A3YCT0_9STRA</name>
<protein>
    <submittedName>
        <fullName evidence="3">Uncharacterized protein</fullName>
    </submittedName>
</protein>
<organism evidence="3 4">
    <name type="scientific">Phytophthora fragariae</name>
    <dbReference type="NCBI Taxonomy" id="53985"/>
    <lineage>
        <taxon>Eukaryota</taxon>
        <taxon>Sar</taxon>
        <taxon>Stramenopiles</taxon>
        <taxon>Oomycota</taxon>
        <taxon>Peronosporomycetes</taxon>
        <taxon>Peronosporales</taxon>
        <taxon>Peronosporaceae</taxon>
        <taxon>Phytophthora</taxon>
    </lineage>
</organism>
<gene>
    <name evidence="3" type="ORF">PF005_g9044</name>
    <name evidence="2" type="ORF">PF007_g9483</name>
</gene>
<proteinExistence type="predicted"/>
<comment type="caution">
    <text evidence="3">The sequence shown here is derived from an EMBL/GenBank/DDBJ whole genome shotgun (WGS) entry which is preliminary data.</text>
</comment>
<dbReference type="EMBL" id="QXFZ01000426">
    <property type="protein sequence ID" value="KAE9116937.1"/>
    <property type="molecule type" value="Genomic_DNA"/>
</dbReference>
<dbReference type="OrthoDB" id="75211at2759"/>
<feature type="compositionally biased region" description="Basic residues" evidence="1">
    <location>
        <begin position="38"/>
        <end position="56"/>
    </location>
</feature>
<feature type="region of interest" description="Disordered" evidence="1">
    <location>
        <begin position="38"/>
        <end position="60"/>
    </location>
</feature>
<sequence length="582" mass="65031">MTTATRASGKLQTEELKDAYRVWLKDLYDDKPKKLLRKLDKKKKNGGGRRVRRTQRLQHAQQHTAASALKDVALKKAEQAKLPALSSQRYTPVDKQSLHDAQGRRHQALVDEANYSSFQYSQHPSWRPGLAFFQQLVRVALQKVSPGMNDTDGVVSAELEQNQEQEQGLEAIAETTSFVLHCRLYSRVSDWRDHRDKLLDIVSNSSAEVCAVRKSAEDFESRSNEIRTLRSRQEVGEAMDELWVDYSDTYDASPNVDTDLFAIQKYIPFKGASSNVFATNSTPSAERKAWIARCASRKRDKNSSTIWIIAVATNKPSYVDELAAMEDMLAEHAPPSLSTKVNSKVQSPERYQSAMATTAASLGSSSSTEAKHDIFPKWDGVTRIEAMWQNLTLKPLERQLTDAGLDLNENSTTKQGYNSISLQQEMAKVAEEGDKNSESAQQSTTDLLVERPPPVAMARVKSVAAHTVHVEHCRRVFEDEIYREELVNEAVSALRSGKSNVCFVVTPHTRKPENRSCNEELTGGDEDELAEMALRSLYIDVKQAVAASSEEFVFGLSLSSWPMRPKLCQEASGCITVKLGPA</sequence>
<evidence type="ECO:0000256" key="1">
    <source>
        <dbReference type="SAM" id="MobiDB-lite"/>
    </source>
</evidence>
<dbReference type="Proteomes" id="UP000441208">
    <property type="component" value="Unassembled WGS sequence"/>
</dbReference>
<evidence type="ECO:0000313" key="4">
    <source>
        <dbReference type="Proteomes" id="UP000433483"/>
    </source>
</evidence>
<evidence type="ECO:0000313" key="3">
    <source>
        <dbReference type="EMBL" id="KAE9216477.1"/>
    </source>
</evidence>
<evidence type="ECO:0000313" key="5">
    <source>
        <dbReference type="Proteomes" id="UP000441208"/>
    </source>
</evidence>
<reference evidence="4 5" key="1">
    <citation type="submission" date="2018-08" db="EMBL/GenBank/DDBJ databases">
        <title>Genomic investigation of the strawberry pathogen Phytophthora fragariae indicates pathogenicity is determined by transcriptional variation in three key races.</title>
        <authorList>
            <person name="Adams T.M."/>
            <person name="Armitage A.D."/>
            <person name="Sobczyk M.K."/>
            <person name="Bates H.J."/>
            <person name="Dunwell J.M."/>
            <person name="Nellist C.F."/>
            <person name="Harrison R.J."/>
        </authorList>
    </citation>
    <scope>NUCLEOTIDE SEQUENCE [LARGE SCALE GENOMIC DNA]</scope>
    <source>
        <strain evidence="3 4">NOV-27</strain>
        <strain evidence="2 5">NOV-71</strain>
    </source>
</reference>
<keyword evidence="4" id="KW-1185">Reference proteome</keyword>
<dbReference type="Proteomes" id="UP000433483">
    <property type="component" value="Unassembled WGS sequence"/>
</dbReference>
<evidence type="ECO:0000313" key="2">
    <source>
        <dbReference type="EMBL" id="KAE9116937.1"/>
    </source>
</evidence>
<accession>A0A6A3YCT0</accession>
<dbReference type="EMBL" id="QXGB01000400">
    <property type="protein sequence ID" value="KAE9216477.1"/>
    <property type="molecule type" value="Genomic_DNA"/>
</dbReference>
<dbReference type="AlphaFoldDB" id="A0A6A3YCT0"/>